<name>A0A2K9J252_9BACI</name>
<evidence type="ECO:0000313" key="3">
    <source>
        <dbReference type="Proteomes" id="UP000234237"/>
    </source>
</evidence>
<feature type="transmembrane region" description="Helical" evidence="1">
    <location>
        <begin position="365"/>
        <end position="387"/>
    </location>
</feature>
<feature type="transmembrane region" description="Helical" evidence="1">
    <location>
        <begin position="39"/>
        <end position="57"/>
    </location>
</feature>
<gene>
    <name evidence="2" type="ORF">A21D_02022</name>
</gene>
<organism evidence="2 3">
    <name type="scientific">Virgibacillus dokdonensis</name>
    <dbReference type="NCBI Taxonomy" id="302167"/>
    <lineage>
        <taxon>Bacteria</taxon>
        <taxon>Bacillati</taxon>
        <taxon>Bacillota</taxon>
        <taxon>Bacilli</taxon>
        <taxon>Bacillales</taxon>
        <taxon>Bacillaceae</taxon>
        <taxon>Virgibacillus</taxon>
    </lineage>
</organism>
<sequence length="471" mass="55428">MIRRPSLLKSFFFIRVHRFKKKRKLNKQASQLLFDKTTTVYLVLLLAYTFASMFIFSDTAVMYKDYFILLEQQAEDVIWVLTIVLPVRSMFHAFREPGVLYSSAEYQLALLPYPRGSIWLLTLLERWLKRLLIYSLIAGVALLITPLSLLFIFTFVVTFIMFDIIMAIPQWKLFQQHFAKKMMLFLLAIVLVGVASLLTPLLEPKLIASLLISCIVLVNLFLLPHVFSHINWSKVTEINDYTIWRMPLLAFASNTKFKRPKRYTLFQNSSKNKLPFTTEGQIYNRLWKLYFIKQQAIIFRALGTLFVLITVLFFMPVWLFYIGIAVMLYVYISIAVSFYADRFSNDVIEILPWSTKNYTNYFSQWMRLGAILLFIPVLFFYFMHLSWWTPLHILLFWTTYRYVKEVKLMKMAQSLTRKKAVLQVEETLGTVAMVCLSLSGIYPFLTISSLVLLFLLYRRSGKRHLFMTRGG</sequence>
<accession>A0A2K9J252</accession>
<keyword evidence="1" id="KW-0472">Membrane</keyword>
<evidence type="ECO:0000256" key="1">
    <source>
        <dbReference type="SAM" id="Phobius"/>
    </source>
</evidence>
<protein>
    <submittedName>
        <fullName evidence="2">Uncharacterized protein</fullName>
    </submittedName>
</protein>
<proteinExistence type="predicted"/>
<dbReference type="AlphaFoldDB" id="A0A2K9J252"/>
<feature type="transmembrane region" description="Helical" evidence="1">
    <location>
        <begin position="431"/>
        <end position="457"/>
    </location>
</feature>
<feature type="transmembrane region" description="Helical" evidence="1">
    <location>
        <begin position="136"/>
        <end position="162"/>
    </location>
</feature>
<reference evidence="3" key="1">
    <citation type="submission" date="2016-11" db="EMBL/GenBank/DDBJ databases">
        <title>Complete genome sequence of Virgibacillus pantothenticus 21D, a halophilic bacterium isolated from the deep hypersaline anoxic basin Discovery in the Mediterranean Sea.</title>
        <authorList>
            <person name="Zeaiter Z."/>
            <person name="Booth J.M."/>
            <person name="Prosdocimi E.M."/>
            <person name="Mapelli F."/>
            <person name="Fusi M."/>
            <person name="Daffonchio D."/>
            <person name="Borin S."/>
            <person name="Crotti E."/>
        </authorList>
    </citation>
    <scope>NUCLEOTIDE SEQUENCE [LARGE SCALE GENOMIC DNA]</scope>
    <source>
        <strain evidence="3">21D</strain>
    </source>
</reference>
<feature type="transmembrane region" description="Helical" evidence="1">
    <location>
        <begin position="207"/>
        <end position="227"/>
    </location>
</feature>
<dbReference type="KEGG" id="vpn:A21D_02022"/>
<dbReference type="EMBL" id="CP018622">
    <property type="protein sequence ID" value="AUJ25103.1"/>
    <property type="molecule type" value="Genomic_DNA"/>
</dbReference>
<dbReference type="Proteomes" id="UP000234237">
    <property type="component" value="Chromosome"/>
</dbReference>
<feature type="transmembrane region" description="Helical" evidence="1">
    <location>
        <begin position="297"/>
        <end position="314"/>
    </location>
</feature>
<dbReference type="STRING" id="302167.GCA_900166595_00748"/>
<evidence type="ECO:0000313" key="2">
    <source>
        <dbReference type="EMBL" id="AUJ25103.1"/>
    </source>
</evidence>
<feature type="transmembrane region" description="Helical" evidence="1">
    <location>
        <begin position="183"/>
        <end position="201"/>
    </location>
</feature>
<dbReference type="RefSeq" id="WP_077702475.1">
    <property type="nucleotide sequence ID" value="NZ_CP018622.1"/>
</dbReference>
<keyword evidence="1" id="KW-1133">Transmembrane helix</keyword>
<feature type="transmembrane region" description="Helical" evidence="1">
    <location>
        <begin position="320"/>
        <end position="340"/>
    </location>
</feature>
<keyword evidence="1" id="KW-0812">Transmembrane</keyword>